<feature type="region of interest" description="Disordered" evidence="2">
    <location>
        <begin position="1"/>
        <end position="41"/>
    </location>
</feature>
<evidence type="ECO:0000313" key="4">
    <source>
        <dbReference type="Proteomes" id="UP000695562"/>
    </source>
</evidence>
<dbReference type="Proteomes" id="UP000695562">
    <property type="component" value="Unassembled WGS sequence"/>
</dbReference>
<dbReference type="EMBL" id="AJWJ01000088">
    <property type="protein sequence ID" value="KAF2075732.1"/>
    <property type="molecule type" value="Genomic_DNA"/>
</dbReference>
<keyword evidence="1" id="KW-0175">Coiled coil</keyword>
<reference evidence="3" key="1">
    <citation type="submission" date="2020-01" db="EMBL/GenBank/DDBJ databases">
        <title>Development of genomics and gene disruption for Polysphondylium violaceum indicates a role for the polyketide synthase stlB in stalk morphogenesis.</title>
        <authorList>
            <person name="Narita B."/>
            <person name="Kawabe Y."/>
            <person name="Kin K."/>
            <person name="Saito T."/>
            <person name="Gibbs R."/>
            <person name="Kuspa A."/>
            <person name="Muzny D."/>
            <person name="Queller D."/>
            <person name="Richards S."/>
            <person name="Strassman J."/>
            <person name="Sucgang R."/>
            <person name="Worley K."/>
            <person name="Schaap P."/>
        </authorList>
    </citation>
    <scope>NUCLEOTIDE SEQUENCE</scope>
    <source>
        <strain evidence="3">QSvi11</strain>
    </source>
</reference>
<evidence type="ECO:0000256" key="1">
    <source>
        <dbReference type="SAM" id="Coils"/>
    </source>
</evidence>
<comment type="caution">
    <text evidence="3">The sequence shown here is derived from an EMBL/GenBank/DDBJ whole genome shotgun (WGS) entry which is preliminary data.</text>
</comment>
<sequence>MQGIKQIFKSNKKQKKMTKEKKDFEEQQNMDTDTTNKQTKKFRAEDLLQDKVPNVYDHTHYGGDSNENLKIAKLKEELQRDEDTTTHLREVKIAKLVSKKKALQEKLEKADKRIADLEKELQNKHLQNLLDLSKQVNTNIESSKESGERFISQTISELKTEIENLKQNIDERYSIQIFKSRENKLLLYIQELEKDKKGLDELKTELNQLKLQNQEQTNKFTQILSANNQLIQEQVKRNQQLEIEFKQTVKEKESSIAREQEANKLVVEMKSNKSLVDQVYALLEKQNVYQQIQIKEKKEKDELERIGNEMKVYIKAHFPSPDVTKERRNAFNDFIANN</sequence>
<evidence type="ECO:0000313" key="3">
    <source>
        <dbReference type="EMBL" id="KAF2075732.1"/>
    </source>
</evidence>
<proteinExistence type="predicted"/>
<organism evidence="3 4">
    <name type="scientific">Polysphondylium violaceum</name>
    <dbReference type="NCBI Taxonomy" id="133409"/>
    <lineage>
        <taxon>Eukaryota</taxon>
        <taxon>Amoebozoa</taxon>
        <taxon>Evosea</taxon>
        <taxon>Eumycetozoa</taxon>
        <taxon>Dictyostelia</taxon>
        <taxon>Dictyosteliales</taxon>
        <taxon>Dictyosteliaceae</taxon>
        <taxon>Polysphondylium</taxon>
    </lineage>
</organism>
<gene>
    <name evidence="3" type="ORF">CYY_002975</name>
</gene>
<feature type="compositionally biased region" description="Polar residues" evidence="2">
    <location>
        <begin position="27"/>
        <end position="37"/>
    </location>
</feature>
<evidence type="ECO:0000256" key="2">
    <source>
        <dbReference type="SAM" id="MobiDB-lite"/>
    </source>
</evidence>
<keyword evidence="4" id="KW-1185">Reference proteome</keyword>
<protein>
    <submittedName>
        <fullName evidence="3">Uncharacterized protein</fullName>
    </submittedName>
</protein>
<dbReference type="AlphaFoldDB" id="A0A8J4Q0F4"/>
<feature type="compositionally biased region" description="Basic residues" evidence="2">
    <location>
        <begin position="10"/>
        <end position="19"/>
    </location>
</feature>
<accession>A0A8J4Q0F4</accession>
<name>A0A8J4Q0F4_9MYCE</name>
<feature type="coiled-coil region" evidence="1">
    <location>
        <begin position="93"/>
        <end position="251"/>
    </location>
</feature>